<evidence type="ECO:0000259" key="2">
    <source>
        <dbReference type="Pfam" id="PF00149"/>
    </source>
</evidence>
<reference evidence="3 4" key="1">
    <citation type="submission" date="2019-02" db="EMBL/GenBank/DDBJ databases">
        <title>Pedobacter sp. nov., a novel speices isolated from soil of pinguins habitat in Antarcitica.</title>
        <authorList>
            <person name="He R.-H."/>
        </authorList>
    </citation>
    <scope>NUCLEOTIDE SEQUENCE [LARGE SCALE GENOMIC DNA]</scope>
    <source>
        <strain evidence="3 4">E01020</strain>
    </source>
</reference>
<dbReference type="AlphaFoldDB" id="A0A4R5MN63"/>
<evidence type="ECO:0000256" key="1">
    <source>
        <dbReference type="SAM" id="SignalP"/>
    </source>
</evidence>
<dbReference type="InterPro" id="IPR029052">
    <property type="entry name" value="Metallo-depent_PP-like"/>
</dbReference>
<feature type="chain" id="PRO_5020489062" description="Calcineurin-like phosphoesterase domain-containing protein" evidence="1">
    <location>
        <begin position="20"/>
        <end position="596"/>
    </location>
</feature>
<gene>
    <name evidence="3" type="ORF">EZJ43_03930</name>
</gene>
<organism evidence="3 4">
    <name type="scientific">Pedobacter changchengzhani</name>
    <dbReference type="NCBI Taxonomy" id="2529274"/>
    <lineage>
        <taxon>Bacteria</taxon>
        <taxon>Pseudomonadati</taxon>
        <taxon>Bacteroidota</taxon>
        <taxon>Sphingobacteriia</taxon>
        <taxon>Sphingobacteriales</taxon>
        <taxon>Sphingobacteriaceae</taxon>
        <taxon>Pedobacter</taxon>
    </lineage>
</organism>
<feature type="domain" description="Calcineurin-like phosphoesterase" evidence="2">
    <location>
        <begin position="39"/>
        <end position="214"/>
    </location>
</feature>
<comment type="caution">
    <text evidence="3">The sequence shown here is derived from an EMBL/GenBank/DDBJ whole genome shotgun (WGS) entry which is preliminary data.</text>
</comment>
<dbReference type="InterPro" id="IPR004843">
    <property type="entry name" value="Calcineurin-like_PHP"/>
</dbReference>
<dbReference type="RefSeq" id="WP_133261370.1">
    <property type="nucleotide sequence ID" value="NZ_SJCY01000002.1"/>
</dbReference>
<protein>
    <recommendedName>
        <fullName evidence="2">Calcineurin-like phosphoesterase domain-containing protein</fullName>
    </recommendedName>
</protein>
<dbReference type="Gene3D" id="3.60.21.10">
    <property type="match status" value="1"/>
</dbReference>
<dbReference type="SUPFAM" id="SSF56300">
    <property type="entry name" value="Metallo-dependent phosphatases"/>
    <property type="match status" value="1"/>
</dbReference>
<dbReference type="SUPFAM" id="SSF49344">
    <property type="entry name" value="CBD9-like"/>
    <property type="match status" value="1"/>
</dbReference>
<dbReference type="Gene3D" id="2.60.40.1190">
    <property type="match status" value="1"/>
</dbReference>
<dbReference type="GO" id="GO:0016787">
    <property type="term" value="F:hydrolase activity"/>
    <property type="evidence" value="ECO:0007669"/>
    <property type="project" value="InterPro"/>
</dbReference>
<name>A0A4R5MN63_9SPHI</name>
<dbReference type="PANTHER" id="PTHR43143:SF1">
    <property type="entry name" value="SERINE_THREONINE-PROTEIN PHOSPHATASE CPPED1"/>
    <property type="match status" value="1"/>
</dbReference>
<dbReference type="EMBL" id="SJCY01000002">
    <property type="protein sequence ID" value="TDG37277.1"/>
    <property type="molecule type" value="Genomic_DNA"/>
</dbReference>
<dbReference type="OrthoDB" id="9816081at2"/>
<sequence length="596" mass="67815">MKVSFLFAFLFFSSLQLWAQNNKIPVTQKGFNDDSTTFRFAIVSDRNGGMRRGVFESAIDKLNNLQPEFVLSVGDLIDGYTKDPKVWNAEWNEFDALVNRLDMPFYYVPGNHDTSNELLTDAWKKRNGRDYYAFVHKNVLFLALNTDEIEGGGISEKQVAYVKNALNEHKDVQWTLIFMHRPLWSYGDQAGYKEIGDALKGRKYTLFSAHHHNYQYQVVDGMDHYVLATTGGGTYGRGADVGEFDQITWVTMKKDGPKVAHLDITGIYDKNLIRPEDYNDIQSLRVGKWLKVEPLVLNTPNFQSIPVNLVIKNDMKRPMDISGNLVAQYGIHFEPNSISETVASGEEKKITVNAIADTGKMNIEELNNHPVALALKAGFKRKDGKTISLSTSKPMFVDWKHSLSAPQTKIKVDGMLPEWDQSKFISVLNPQFFYEDWDWKGPDDGQFSFNVTADSKNLFIAVKFTDDKTILDKKKIDALQDKFYVHLSSSPLDNKNYFKLEFAATDNPTKPLMNEEAKKLMGLKVAVAQQLNNQVLELSIPLNSIKALNSDSIRVNIGVMDHDHPENTKPSVLWWRPVWDSLENYNGSATFYKLNN</sequence>
<dbReference type="PANTHER" id="PTHR43143">
    <property type="entry name" value="METALLOPHOSPHOESTERASE, CALCINEURIN SUPERFAMILY"/>
    <property type="match status" value="1"/>
</dbReference>
<proteinExistence type="predicted"/>
<evidence type="ECO:0000313" key="4">
    <source>
        <dbReference type="Proteomes" id="UP000295668"/>
    </source>
</evidence>
<evidence type="ECO:0000313" key="3">
    <source>
        <dbReference type="EMBL" id="TDG37277.1"/>
    </source>
</evidence>
<dbReference type="Pfam" id="PF00149">
    <property type="entry name" value="Metallophos"/>
    <property type="match status" value="1"/>
</dbReference>
<keyword evidence="4" id="KW-1185">Reference proteome</keyword>
<feature type="signal peptide" evidence="1">
    <location>
        <begin position="1"/>
        <end position="19"/>
    </location>
</feature>
<dbReference type="InterPro" id="IPR051918">
    <property type="entry name" value="STPP_CPPED1"/>
</dbReference>
<keyword evidence="1" id="KW-0732">Signal</keyword>
<accession>A0A4R5MN63</accession>
<dbReference type="Proteomes" id="UP000295668">
    <property type="component" value="Unassembled WGS sequence"/>
</dbReference>